<evidence type="ECO:0000256" key="11">
    <source>
        <dbReference type="ARBA" id="ARBA00022840"/>
    </source>
</evidence>
<proteinExistence type="inferred from homology"/>
<dbReference type="GO" id="GO:0046656">
    <property type="term" value="P:folic acid biosynthetic process"/>
    <property type="evidence" value="ECO:0007669"/>
    <property type="project" value="UniProtKB-KW"/>
</dbReference>
<dbReference type="GO" id="GO:0005737">
    <property type="term" value="C:cytoplasm"/>
    <property type="evidence" value="ECO:0007669"/>
    <property type="project" value="TreeGrafter"/>
</dbReference>
<dbReference type="PANTHER" id="PTHR11136">
    <property type="entry name" value="FOLYLPOLYGLUTAMATE SYNTHASE-RELATED"/>
    <property type="match status" value="1"/>
</dbReference>
<evidence type="ECO:0000256" key="19">
    <source>
        <dbReference type="ARBA" id="ARBA00049035"/>
    </source>
</evidence>
<accession>A0A0F0CQL8</accession>
<dbReference type="PROSITE" id="PS01011">
    <property type="entry name" value="FOLYLPOLYGLU_SYNT_1"/>
    <property type="match status" value="1"/>
</dbReference>
<dbReference type="InterPro" id="IPR013221">
    <property type="entry name" value="Mur_ligase_cen"/>
</dbReference>
<dbReference type="InterPro" id="IPR004101">
    <property type="entry name" value="Mur_ligase_C"/>
</dbReference>
<evidence type="ECO:0000256" key="13">
    <source>
        <dbReference type="ARBA" id="ARBA00022909"/>
    </source>
</evidence>
<dbReference type="Gene3D" id="3.40.1190.10">
    <property type="entry name" value="Mur-like, catalytic domain"/>
    <property type="match status" value="1"/>
</dbReference>
<dbReference type="PIRSF" id="PIRSF001563">
    <property type="entry name" value="Folylpolyglu_synth"/>
    <property type="match status" value="1"/>
</dbReference>
<comment type="similarity">
    <text evidence="4 21">Belongs to the folylpolyglutamate synthase family.</text>
</comment>
<keyword evidence="12" id="KW-0460">Magnesium</keyword>
<dbReference type="EC" id="6.3.2.17" evidence="6"/>
<comment type="caution">
    <text evidence="24">The sequence shown here is derived from an EMBL/GenBank/DDBJ whole genome shotgun (WGS) entry which is preliminary data.</text>
</comment>
<dbReference type="InterPro" id="IPR018109">
    <property type="entry name" value="Folylpolyglutamate_synth_CS"/>
</dbReference>
<evidence type="ECO:0000256" key="5">
    <source>
        <dbReference type="ARBA" id="ARBA00013023"/>
    </source>
</evidence>
<evidence type="ECO:0000256" key="10">
    <source>
        <dbReference type="ARBA" id="ARBA00022741"/>
    </source>
</evidence>
<evidence type="ECO:0000256" key="12">
    <source>
        <dbReference type="ARBA" id="ARBA00022842"/>
    </source>
</evidence>
<dbReference type="SUPFAM" id="SSF53244">
    <property type="entry name" value="MurD-like peptide ligases, peptide-binding domain"/>
    <property type="match status" value="1"/>
</dbReference>
<dbReference type="PROSITE" id="PS01012">
    <property type="entry name" value="FOLYLPOLYGLU_SYNT_2"/>
    <property type="match status" value="1"/>
</dbReference>
<keyword evidence="10 21" id="KW-0547">Nucleotide-binding</keyword>
<dbReference type="GO" id="GO:0004326">
    <property type="term" value="F:tetrahydrofolylpolyglutamate synthase activity"/>
    <property type="evidence" value="ECO:0007669"/>
    <property type="project" value="UniProtKB-EC"/>
</dbReference>
<dbReference type="EC" id="6.3.2.12" evidence="5"/>
<comment type="catalytic activity">
    <reaction evidence="19">
        <text>(6R)-5,10-methylenetetrahydrofolyl-(gamma-L-Glu)(n) + L-glutamate + ATP = (6R)-5,10-methylenetetrahydrofolyl-(gamma-L-Glu)(n+1) + ADP + phosphate + H(+)</text>
        <dbReference type="Rhea" id="RHEA:51912"/>
        <dbReference type="Rhea" id="RHEA-COMP:13257"/>
        <dbReference type="Rhea" id="RHEA-COMP:13258"/>
        <dbReference type="ChEBI" id="CHEBI:15378"/>
        <dbReference type="ChEBI" id="CHEBI:29985"/>
        <dbReference type="ChEBI" id="CHEBI:30616"/>
        <dbReference type="ChEBI" id="CHEBI:43474"/>
        <dbReference type="ChEBI" id="CHEBI:136572"/>
        <dbReference type="ChEBI" id="CHEBI:456216"/>
        <dbReference type="EC" id="6.3.2.17"/>
    </reaction>
</comment>
<evidence type="ECO:0000256" key="18">
    <source>
        <dbReference type="ARBA" id="ARBA00047808"/>
    </source>
</evidence>
<comment type="catalytic activity">
    <reaction evidence="18">
        <text>10-formyltetrahydrofolyl-(gamma-L-Glu)(n) + L-glutamate + ATP = 10-formyltetrahydrofolyl-(gamma-L-Glu)(n+1) + ADP + phosphate + H(+)</text>
        <dbReference type="Rhea" id="RHEA:51904"/>
        <dbReference type="Rhea" id="RHEA-COMP:13088"/>
        <dbReference type="Rhea" id="RHEA-COMP:14300"/>
        <dbReference type="ChEBI" id="CHEBI:15378"/>
        <dbReference type="ChEBI" id="CHEBI:29985"/>
        <dbReference type="ChEBI" id="CHEBI:30616"/>
        <dbReference type="ChEBI" id="CHEBI:43474"/>
        <dbReference type="ChEBI" id="CHEBI:134413"/>
        <dbReference type="ChEBI" id="CHEBI:456216"/>
        <dbReference type="EC" id="6.3.2.17"/>
    </reaction>
</comment>
<keyword evidence="9" id="KW-0479">Metal-binding</keyword>
<evidence type="ECO:0000259" key="22">
    <source>
        <dbReference type="Pfam" id="PF02875"/>
    </source>
</evidence>
<reference evidence="24 25" key="1">
    <citation type="submission" date="2015-02" db="EMBL/GenBank/DDBJ databases">
        <title>Single-cell genomics of uncultivated deep-branching MTB reveals a conserved set of magnetosome genes.</title>
        <authorList>
            <person name="Kolinko S."/>
            <person name="Richter M."/>
            <person name="Glockner F.O."/>
            <person name="Brachmann A."/>
            <person name="Schuler D."/>
        </authorList>
    </citation>
    <scope>NUCLEOTIDE SEQUENCE [LARGE SCALE GENOMIC DNA]</scope>
    <source>
        <strain evidence="24">SKK-01</strain>
    </source>
</reference>
<dbReference type="InterPro" id="IPR036615">
    <property type="entry name" value="Mur_ligase_C_dom_sf"/>
</dbReference>
<evidence type="ECO:0000256" key="2">
    <source>
        <dbReference type="ARBA" id="ARBA00004799"/>
    </source>
</evidence>
<evidence type="ECO:0000256" key="17">
    <source>
        <dbReference type="ARBA" id="ARBA00047493"/>
    </source>
</evidence>
<evidence type="ECO:0000256" key="16">
    <source>
        <dbReference type="ARBA" id="ARBA00032510"/>
    </source>
</evidence>
<evidence type="ECO:0000256" key="4">
    <source>
        <dbReference type="ARBA" id="ARBA00008276"/>
    </source>
</evidence>
<evidence type="ECO:0000256" key="1">
    <source>
        <dbReference type="ARBA" id="ARBA00002714"/>
    </source>
</evidence>
<keyword evidence="8 21" id="KW-0436">Ligase</keyword>
<dbReference type="NCBIfam" id="TIGR01499">
    <property type="entry name" value="folC"/>
    <property type="match status" value="1"/>
</dbReference>
<dbReference type="AlphaFoldDB" id="A0A0F0CQL8"/>
<name>A0A0F0CQL8_9BACT</name>
<comment type="function">
    <text evidence="1">Functions in two distinct reactions of the de novo folate biosynthetic pathway. Catalyzes the addition of a glutamate residue to dihydropteroate (7,8-dihydropteroate or H2Pte) to form dihydrofolate (7,8-dihydrofolate monoglutamate or H2Pte-Glu). Also catalyzes successive additions of L-glutamate to tetrahydrofolate or 10-formyltetrahydrofolate or 5,10-methylenetetrahydrofolate, leading to folylpolyglutamate derivatives.</text>
</comment>
<dbReference type="Proteomes" id="UP000033428">
    <property type="component" value="Unassembled WGS sequence"/>
</dbReference>
<dbReference type="PATRIC" id="fig|1609969.3.peg.2595"/>
<dbReference type="Pfam" id="PF02875">
    <property type="entry name" value="Mur_ligase_C"/>
    <property type="match status" value="1"/>
</dbReference>
<gene>
    <name evidence="24" type="ORF">OMAG_002426</name>
</gene>
<sequence>MEIKNYTDALAYLDSFINYEHTDLSPLKKEQNLKKLLVLLEHLVSPQNSYKSIHIAGTKGKGSISAITASILKSLGYRVGVFSSPHVTTVRERISFNNQMITEEEFTEQVSLFQEKLEPYLSRERYSFFEVLTIISMIYFAGKKSDYVVFECGLGGRFDATNIIKPEVCAFSPISYDHMEILGNTIEKIACEKAAIIKENVKCVSAFQREAGLDVIKRACEDKNVPLRVLGNDITYDIRELKEECSLFDIKTKRGKYENCRINMPGDFQVENASVSIGIVEELFPGIVLPVQKLREGLLEVFLPARLEVVASSPKVIIDGAHNGESAKRMIQAVRKIFKYKKIFFILGFSKDKDITGILKEIVPFGNEFIFTKFQCPRAISPEIVRGYIKNKDASIANDVKSALGIAFKSARNEDIIVVTGSFFLAGEVRDCFLNIKN</sequence>
<dbReference type="Pfam" id="PF08245">
    <property type="entry name" value="Mur_ligase_M"/>
    <property type="match status" value="1"/>
</dbReference>
<keyword evidence="25" id="KW-1185">Reference proteome</keyword>
<dbReference type="GO" id="GO:0008841">
    <property type="term" value="F:dihydrofolate synthase activity"/>
    <property type="evidence" value="ECO:0007669"/>
    <property type="project" value="UniProtKB-EC"/>
</dbReference>
<comment type="catalytic activity">
    <reaction evidence="20">
        <text>7,8-dihydropteroate + L-glutamate + ATP = 7,8-dihydrofolate + ADP + phosphate + H(+)</text>
        <dbReference type="Rhea" id="RHEA:23584"/>
        <dbReference type="ChEBI" id="CHEBI:15378"/>
        <dbReference type="ChEBI" id="CHEBI:17839"/>
        <dbReference type="ChEBI" id="CHEBI:29985"/>
        <dbReference type="ChEBI" id="CHEBI:30616"/>
        <dbReference type="ChEBI" id="CHEBI:43474"/>
        <dbReference type="ChEBI" id="CHEBI:57451"/>
        <dbReference type="ChEBI" id="CHEBI:456216"/>
        <dbReference type="EC" id="6.3.2.12"/>
    </reaction>
</comment>
<dbReference type="SUPFAM" id="SSF53623">
    <property type="entry name" value="MurD-like peptide ligases, catalytic domain"/>
    <property type="match status" value="1"/>
</dbReference>
<evidence type="ECO:0000256" key="14">
    <source>
        <dbReference type="ARBA" id="ARBA00030048"/>
    </source>
</evidence>
<dbReference type="EMBL" id="JYNY01000497">
    <property type="protein sequence ID" value="KJJ83705.1"/>
    <property type="molecule type" value="Genomic_DNA"/>
</dbReference>
<evidence type="ECO:0000313" key="24">
    <source>
        <dbReference type="EMBL" id="KJJ83705.1"/>
    </source>
</evidence>
<comment type="pathway">
    <text evidence="3">Cofactor biosynthesis; tetrahydrofolylpolyglutamate biosynthesis.</text>
</comment>
<organism evidence="24 25">
    <name type="scientific">Candidatus Omnitrophus magneticus</name>
    <dbReference type="NCBI Taxonomy" id="1609969"/>
    <lineage>
        <taxon>Bacteria</taxon>
        <taxon>Pseudomonadati</taxon>
        <taxon>Candidatus Omnitrophota</taxon>
        <taxon>Candidatus Omnitrophus</taxon>
    </lineage>
</organism>
<evidence type="ECO:0000256" key="3">
    <source>
        <dbReference type="ARBA" id="ARBA00005150"/>
    </source>
</evidence>
<feature type="domain" description="Mur ligase C-terminal" evidence="22">
    <location>
        <begin position="306"/>
        <end position="423"/>
    </location>
</feature>
<dbReference type="GO" id="GO:0005524">
    <property type="term" value="F:ATP binding"/>
    <property type="evidence" value="ECO:0007669"/>
    <property type="project" value="UniProtKB-KW"/>
</dbReference>
<evidence type="ECO:0000256" key="9">
    <source>
        <dbReference type="ARBA" id="ARBA00022723"/>
    </source>
</evidence>
<keyword evidence="11 21" id="KW-0067">ATP-binding</keyword>
<dbReference type="PANTHER" id="PTHR11136:SF0">
    <property type="entry name" value="DIHYDROFOLATE SYNTHETASE-RELATED"/>
    <property type="match status" value="1"/>
</dbReference>
<dbReference type="GO" id="GO:0046872">
    <property type="term" value="F:metal ion binding"/>
    <property type="evidence" value="ECO:0007669"/>
    <property type="project" value="UniProtKB-KW"/>
</dbReference>
<comment type="pathway">
    <text evidence="2">Cofactor biosynthesis; tetrahydrofolate biosynthesis; 7,8-dihydrofolate from 2-amino-4-hydroxy-6-hydroxymethyl-7,8-dihydropteridine diphosphate and 4-aminobenzoate: step 2/2.</text>
</comment>
<comment type="catalytic activity">
    <reaction evidence="17">
        <text>(6S)-5,6,7,8-tetrahydrofolyl-(gamma-L-Glu)(n) + L-glutamate + ATP = (6S)-5,6,7,8-tetrahydrofolyl-(gamma-L-Glu)(n+1) + ADP + phosphate + H(+)</text>
        <dbReference type="Rhea" id="RHEA:10580"/>
        <dbReference type="Rhea" id="RHEA-COMP:14738"/>
        <dbReference type="Rhea" id="RHEA-COMP:14740"/>
        <dbReference type="ChEBI" id="CHEBI:15378"/>
        <dbReference type="ChEBI" id="CHEBI:29985"/>
        <dbReference type="ChEBI" id="CHEBI:30616"/>
        <dbReference type="ChEBI" id="CHEBI:43474"/>
        <dbReference type="ChEBI" id="CHEBI:141005"/>
        <dbReference type="ChEBI" id="CHEBI:456216"/>
        <dbReference type="EC" id="6.3.2.17"/>
    </reaction>
</comment>
<protein>
    <recommendedName>
        <fullName evidence="7">Dihydrofolate synthase/folylpolyglutamate synthase</fullName>
        <ecNumber evidence="5">6.3.2.12</ecNumber>
        <ecNumber evidence="6">6.3.2.17</ecNumber>
    </recommendedName>
    <alternativeName>
        <fullName evidence="16">Folylpoly-gamma-glutamate synthetase-dihydrofolate synthetase</fullName>
    </alternativeName>
    <alternativeName>
        <fullName evidence="14">Folylpolyglutamate synthetase</fullName>
    </alternativeName>
    <alternativeName>
        <fullName evidence="15">Tetrahydrofolylpolyglutamate synthase</fullName>
    </alternativeName>
</protein>
<feature type="domain" description="Mur ligase central" evidence="23">
    <location>
        <begin position="55"/>
        <end position="279"/>
    </location>
</feature>
<evidence type="ECO:0000313" key="25">
    <source>
        <dbReference type="Proteomes" id="UP000033428"/>
    </source>
</evidence>
<keyword evidence="13" id="KW-0289">Folate biosynthesis</keyword>
<dbReference type="InterPro" id="IPR036565">
    <property type="entry name" value="Mur-like_cat_sf"/>
</dbReference>
<dbReference type="InterPro" id="IPR001645">
    <property type="entry name" value="Folylpolyglutamate_synth"/>
</dbReference>
<dbReference type="Gene3D" id="3.90.190.20">
    <property type="entry name" value="Mur ligase, C-terminal domain"/>
    <property type="match status" value="1"/>
</dbReference>
<evidence type="ECO:0000256" key="21">
    <source>
        <dbReference type="PIRNR" id="PIRNR001563"/>
    </source>
</evidence>
<evidence type="ECO:0000259" key="23">
    <source>
        <dbReference type="Pfam" id="PF08245"/>
    </source>
</evidence>
<evidence type="ECO:0000256" key="7">
    <source>
        <dbReference type="ARBA" id="ARBA00019357"/>
    </source>
</evidence>
<evidence type="ECO:0000256" key="8">
    <source>
        <dbReference type="ARBA" id="ARBA00022598"/>
    </source>
</evidence>
<evidence type="ECO:0000256" key="20">
    <source>
        <dbReference type="ARBA" id="ARBA00049161"/>
    </source>
</evidence>
<evidence type="ECO:0000256" key="15">
    <source>
        <dbReference type="ARBA" id="ARBA00030592"/>
    </source>
</evidence>
<evidence type="ECO:0000256" key="6">
    <source>
        <dbReference type="ARBA" id="ARBA00013025"/>
    </source>
</evidence>